<dbReference type="InterPro" id="IPR015168">
    <property type="entry name" value="SsuA/THI5"/>
</dbReference>
<organism evidence="2 3">
    <name type="scientific">Mesorhizobium ventifaucium</name>
    <dbReference type="NCBI Taxonomy" id="666020"/>
    <lineage>
        <taxon>Bacteria</taxon>
        <taxon>Pseudomonadati</taxon>
        <taxon>Pseudomonadota</taxon>
        <taxon>Alphaproteobacteria</taxon>
        <taxon>Hyphomicrobiales</taxon>
        <taxon>Phyllobacteriaceae</taxon>
        <taxon>Mesorhizobium</taxon>
    </lineage>
</organism>
<feature type="domain" description="SsuA/THI5-like" evidence="1">
    <location>
        <begin position="69"/>
        <end position="270"/>
    </location>
</feature>
<dbReference type="InterPro" id="IPR027939">
    <property type="entry name" value="NMT1/THI5"/>
</dbReference>
<dbReference type="PANTHER" id="PTHR31528">
    <property type="entry name" value="4-AMINO-5-HYDROXYMETHYL-2-METHYLPYRIMIDINE PHOSPHATE SYNTHASE THI11-RELATED"/>
    <property type="match status" value="1"/>
</dbReference>
<dbReference type="PANTHER" id="PTHR31528:SF3">
    <property type="entry name" value="THIAMINE BIOSYNTHESIS PROTEIN HI_0357-RELATED"/>
    <property type="match status" value="1"/>
</dbReference>
<dbReference type="SUPFAM" id="SSF53850">
    <property type="entry name" value="Periplasmic binding protein-like II"/>
    <property type="match status" value="1"/>
</dbReference>
<protein>
    <submittedName>
        <fullName evidence="2">Hydroxymethylpyrimidine ABC transporter, substrate-binding component</fullName>
    </submittedName>
</protein>
<gene>
    <name evidence="2" type="ORF">MES4922_300281</name>
</gene>
<sequence>MACVLHLELMVLESMVSSRRAARRSQLRVVWMDGKLKISAGAIVLLTASTLSAAATEKVTFGTNWLAQAEHGGYYQAVADGTYAACGLDVTIMQGGPQVSGRPLLLAGKIDFYMGGNMLQAFDAVQQEIPLRVVAASFQKEPQVIMSHPGQGLDRWEDLKNADQYIIGDEGAQSYFQWMITEFGFDPAKRVPYTFNPAPFIANPKSIQQGYVTSEPFAVAKEGGFQPNLFLLAEYGFDTYATTIETMQATIDKRPEVVQCFVDGSAKGWYNYLYGDNAAANAAIKKDNPDISDEQIAFSIEQMKKFGIVDSGDTEKLGIGAMTDARIQSFYDKMVKAKVVPADVDIKKSYTLAFVNKGVGIDLKK</sequence>
<reference evidence="2" key="1">
    <citation type="submission" date="2022-03" db="EMBL/GenBank/DDBJ databases">
        <authorList>
            <person name="Brunel B."/>
        </authorList>
    </citation>
    <scope>NUCLEOTIDE SEQUENCE</scope>
    <source>
        <strain evidence="2">STM4922sample</strain>
    </source>
</reference>
<dbReference type="Proteomes" id="UP001152604">
    <property type="component" value="Unassembled WGS sequence"/>
</dbReference>
<proteinExistence type="predicted"/>
<name>A0ABM9E271_9HYPH</name>
<dbReference type="EMBL" id="CAKXZS010000024">
    <property type="protein sequence ID" value="CAH2403197.1"/>
    <property type="molecule type" value="Genomic_DNA"/>
</dbReference>
<evidence type="ECO:0000313" key="3">
    <source>
        <dbReference type="Proteomes" id="UP001152604"/>
    </source>
</evidence>
<keyword evidence="3" id="KW-1185">Reference proteome</keyword>
<evidence type="ECO:0000259" key="1">
    <source>
        <dbReference type="Pfam" id="PF09084"/>
    </source>
</evidence>
<dbReference type="Pfam" id="PF09084">
    <property type="entry name" value="NMT1"/>
    <property type="match status" value="1"/>
</dbReference>
<dbReference type="Gene3D" id="3.40.190.10">
    <property type="entry name" value="Periplasmic binding protein-like II"/>
    <property type="match status" value="2"/>
</dbReference>
<evidence type="ECO:0000313" key="2">
    <source>
        <dbReference type="EMBL" id="CAH2403197.1"/>
    </source>
</evidence>
<accession>A0ABM9E271</accession>
<comment type="caution">
    <text evidence="2">The sequence shown here is derived from an EMBL/GenBank/DDBJ whole genome shotgun (WGS) entry which is preliminary data.</text>
</comment>